<dbReference type="EMBL" id="JACEFO010001595">
    <property type="protein sequence ID" value="KAF8734307.1"/>
    <property type="molecule type" value="Genomic_DNA"/>
</dbReference>
<dbReference type="InterPro" id="IPR004006">
    <property type="entry name" value="DhaK_dom"/>
</dbReference>
<dbReference type="SMART" id="SM01120">
    <property type="entry name" value="Dak2"/>
    <property type="match status" value="2"/>
</dbReference>
<dbReference type="Pfam" id="PF02733">
    <property type="entry name" value="Dak1"/>
    <property type="match status" value="3"/>
</dbReference>
<dbReference type="InterPro" id="IPR004007">
    <property type="entry name" value="DhaL_dom"/>
</dbReference>
<sequence>MVPAGLWFAFADVVTEFIEGLVETYPGLQYLDGFPQMKVVLRADVERGTYDKVAVISGGGSGHEPAHAGFVGPGMLTAAVSGDVFASPPVDSILAAIRAVTGPKGCLLIVKNYTGDRLNFGLAAEQAKSEGYKMEMVIVGDDCALPPPRGIAGRRGLAGTILVHKVAGAAADAGLSLADVAAEAKHASEVVGTMGVALSVCTLPGQVTSDRLGPKQMELGLGIHGEPGVAVVELQPIDVVVEHVLKQILSQWEISASFPAGHTPKGPGYKDAYQYHLLAGGIIHFGFLKGATPIMELMIAARKAVPELQLAYGIAVDRVYTGTLMTSLDMAGLSITIMKSDENILKRLDAPTKAPAWPVGSEGNRPPAKFPVPAPPSPSMKDDEILAQPQELSKEGCILEAAIEASATEIINMKDSLNEWDSKVGDGDCGTTMYRGATAILEDMNKRYDILFKAAYASLKQSTTVTANEWADALEASVGAVSKYGGASVGYRTMLDALIPASTVLKQQRLKAGDDPVTAFIASAEAASDGAESTKQMQAKAGRSSYIAPDLLASIPDPGAMAAAAWYRAAALAVKKKLHDVVTQFIEGLAETYSGVQYLDGFPEIKVVLRSDVAVGTYDKVAVICAHGGFVGQGMLTAAVSGDVFTSPPVNSILAAIRAVTGPKGCLLVGTVAGAAADAGLPLEEVAEQARHASKLVGTVGVALSVCTLPGQETSDRLGPEQIELGLGIHGEPGAAVTELQPVDVVVSRVLKQILLPMKMDNLLLGATPIIELMIATRKAVRELQLEYGITTERVYTGSFMTSLDMQGFSLSVMKSDTAIIHCLDASTKAPCWPAGTNGPRRKPAKIAVPTPLSNAMKSDKLDRLALSATSPRPSCAARVDVATPPAAVEASRPPATGDVVHASPPLLPGVGSADLVDNNDHAPCPSSPVSWRPAEEILPTEPEPGSPLHELAEGIRPTIVYTRRPRETTGQGTAATPLAPSTPAPSMDVQPAEDFIDKISKTLPPAVPVPVLMLQQSRELTKEGCILETSIAAGAKEIIRIKDSLNEWDSKVGDGDCGTTMYKGAIAILDDMKKWYDILCRAAYASLKGIKTVEGKHWANALQASIDAISRYGGARVGYRTMLDALIPASEILRERLEAGDNPLDAFLISSEAAITGAESTRHMQAQAGRSSYVAADKLASAPDPGAMAAAAWYRAAALSLKSMSSHSKP</sequence>
<dbReference type="PANTHER" id="PTHR28629:SF4">
    <property type="entry name" value="TRIOKINASE_FMN CYCLASE"/>
    <property type="match status" value="1"/>
</dbReference>
<evidence type="ECO:0000256" key="2">
    <source>
        <dbReference type="ARBA" id="ARBA00022679"/>
    </source>
</evidence>
<dbReference type="GO" id="GO:0004371">
    <property type="term" value="F:glycerone kinase activity"/>
    <property type="evidence" value="ECO:0007669"/>
    <property type="project" value="InterPro"/>
</dbReference>
<evidence type="ECO:0000259" key="8">
    <source>
        <dbReference type="PROSITE" id="PS51481"/>
    </source>
</evidence>
<dbReference type="Gene3D" id="3.40.50.10440">
    <property type="entry name" value="Dihydroxyacetone kinase, domain 1"/>
    <property type="match status" value="2"/>
</dbReference>
<dbReference type="Gene3D" id="3.30.1180.20">
    <property type="entry name" value="Dihydroxyacetone kinase, domain 2"/>
    <property type="match status" value="2"/>
</dbReference>
<dbReference type="SUPFAM" id="SSF82549">
    <property type="entry name" value="DAK1/DegV-like"/>
    <property type="match status" value="2"/>
</dbReference>
<comment type="caution">
    <text evidence="9">The sequence shown here is derived from an EMBL/GenBank/DDBJ whole genome shotgun (WGS) entry which is preliminary data.</text>
</comment>
<dbReference type="InterPro" id="IPR050861">
    <property type="entry name" value="Dihydroxyacetone_Kinase"/>
</dbReference>
<evidence type="ECO:0000259" key="7">
    <source>
        <dbReference type="PROSITE" id="PS51480"/>
    </source>
</evidence>
<evidence type="ECO:0000256" key="4">
    <source>
        <dbReference type="ARBA" id="ARBA00022777"/>
    </source>
</evidence>
<feature type="domain" description="DhaK" evidence="8">
    <location>
        <begin position="486"/>
        <end position="833"/>
    </location>
</feature>
<evidence type="ECO:0000256" key="1">
    <source>
        <dbReference type="ARBA" id="ARBA00008757"/>
    </source>
</evidence>
<evidence type="ECO:0000313" key="9">
    <source>
        <dbReference type="EMBL" id="KAF8734307.1"/>
    </source>
</evidence>
<evidence type="ECO:0000256" key="6">
    <source>
        <dbReference type="SAM" id="MobiDB-lite"/>
    </source>
</evidence>
<evidence type="ECO:0000313" key="10">
    <source>
        <dbReference type="Proteomes" id="UP000636709"/>
    </source>
</evidence>
<feature type="domain" description="DhaL" evidence="7">
    <location>
        <begin position="1026"/>
        <end position="1200"/>
    </location>
</feature>
<dbReference type="Gene3D" id="1.25.40.340">
    <property type="match status" value="4"/>
</dbReference>
<dbReference type="SUPFAM" id="SSF101473">
    <property type="entry name" value="DhaL-like"/>
    <property type="match status" value="2"/>
</dbReference>
<dbReference type="FunFam" id="3.40.50.10440:FF:000001">
    <property type="entry name" value="Dihydroxyacetone kinase, DhaK subunit"/>
    <property type="match status" value="1"/>
</dbReference>
<protein>
    <recommendedName>
        <fullName evidence="11">3,4-dihydroxy-2-butanone kinase</fullName>
    </recommendedName>
</protein>
<evidence type="ECO:0000256" key="5">
    <source>
        <dbReference type="ARBA" id="ARBA00022840"/>
    </source>
</evidence>
<keyword evidence="2" id="KW-0808">Transferase</keyword>
<organism evidence="9 10">
    <name type="scientific">Digitaria exilis</name>
    <dbReference type="NCBI Taxonomy" id="1010633"/>
    <lineage>
        <taxon>Eukaryota</taxon>
        <taxon>Viridiplantae</taxon>
        <taxon>Streptophyta</taxon>
        <taxon>Embryophyta</taxon>
        <taxon>Tracheophyta</taxon>
        <taxon>Spermatophyta</taxon>
        <taxon>Magnoliopsida</taxon>
        <taxon>Liliopsida</taxon>
        <taxon>Poales</taxon>
        <taxon>Poaceae</taxon>
        <taxon>PACMAD clade</taxon>
        <taxon>Panicoideae</taxon>
        <taxon>Panicodae</taxon>
        <taxon>Paniceae</taxon>
        <taxon>Anthephorinae</taxon>
        <taxon>Digitaria</taxon>
    </lineage>
</organism>
<dbReference type="GO" id="GO:0019563">
    <property type="term" value="P:glycerol catabolic process"/>
    <property type="evidence" value="ECO:0007669"/>
    <property type="project" value="TreeGrafter"/>
</dbReference>
<dbReference type="GO" id="GO:0005524">
    <property type="term" value="F:ATP binding"/>
    <property type="evidence" value="ECO:0007669"/>
    <property type="project" value="UniProtKB-KW"/>
</dbReference>
<evidence type="ECO:0008006" key="11">
    <source>
        <dbReference type="Google" id="ProtNLM"/>
    </source>
</evidence>
<proteinExistence type="inferred from homology"/>
<comment type="similarity">
    <text evidence="1">Belongs to the dihydroxyacetone kinase (DAK) family.</text>
</comment>
<accession>A0A835FBA8</accession>
<feature type="region of interest" description="Disordered" evidence="6">
    <location>
        <begin position="966"/>
        <end position="987"/>
    </location>
</feature>
<dbReference type="Proteomes" id="UP000636709">
    <property type="component" value="Unassembled WGS sequence"/>
</dbReference>
<dbReference type="GO" id="GO:0005829">
    <property type="term" value="C:cytosol"/>
    <property type="evidence" value="ECO:0007669"/>
    <property type="project" value="TreeGrafter"/>
</dbReference>
<feature type="domain" description="DhaL" evidence="7">
    <location>
        <begin position="397"/>
        <end position="572"/>
    </location>
</feature>
<keyword evidence="10" id="KW-1185">Reference proteome</keyword>
<evidence type="ECO:0000256" key="3">
    <source>
        <dbReference type="ARBA" id="ARBA00022741"/>
    </source>
</evidence>
<feature type="domain" description="DhaK" evidence="8">
    <location>
        <begin position="9"/>
        <end position="357"/>
    </location>
</feature>
<keyword evidence="5" id="KW-0067">ATP-binding</keyword>
<dbReference type="PANTHER" id="PTHR28629">
    <property type="entry name" value="TRIOKINASE/FMN CYCLASE"/>
    <property type="match status" value="1"/>
</dbReference>
<keyword evidence="4" id="KW-0418">Kinase</keyword>
<gene>
    <name evidence="9" type="ORF">HU200_014530</name>
</gene>
<dbReference type="OrthoDB" id="1724672at2759"/>
<dbReference type="AlphaFoldDB" id="A0A835FBA8"/>
<dbReference type="Pfam" id="PF02734">
    <property type="entry name" value="Dak2"/>
    <property type="match status" value="2"/>
</dbReference>
<dbReference type="FunFam" id="3.30.1180.20:FF:000001">
    <property type="entry name" value="Dihydroxyacetone kinase 1"/>
    <property type="match status" value="2"/>
</dbReference>
<dbReference type="PROSITE" id="PS51480">
    <property type="entry name" value="DHAL"/>
    <property type="match status" value="2"/>
</dbReference>
<reference evidence="9" key="1">
    <citation type="submission" date="2020-07" db="EMBL/GenBank/DDBJ databases">
        <title>Genome sequence and genetic diversity analysis of an under-domesticated orphan crop, white fonio (Digitaria exilis).</title>
        <authorList>
            <person name="Bennetzen J.L."/>
            <person name="Chen S."/>
            <person name="Ma X."/>
            <person name="Wang X."/>
            <person name="Yssel A.E.J."/>
            <person name="Chaluvadi S.R."/>
            <person name="Johnson M."/>
            <person name="Gangashetty P."/>
            <person name="Hamidou F."/>
            <person name="Sanogo M.D."/>
            <person name="Zwaenepoel A."/>
            <person name="Wallace J."/>
            <person name="Van De Peer Y."/>
            <person name="Van Deynze A."/>
        </authorList>
    </citation>
    <scope>NUCLEOTIDE SEQUENCE</scope>
    <source>
        <tissue evidence="9">Leaves</tissue>
    </source>
</reference>
<dbReference type="FunFam" id="1.25.40.340:FF:000002">
    <property type="entry name" value="Dihydroxyacetone kinase, L subunit"/>
    <property type="match status" value="2"/>
</dbReference>
<feature type="compositionally biased region" description="Low complexity" evidence="6">
    <location>
        <begin position="974"/>
        <end position="987"/>
    </location>
</feature>
<name>A0A835FBA8_9POAL</name>
<dbReference type="InterPro" id="IPR036117">
    <property type="entry name" value="DhaL_dom_sf"/>
</dbReference>
<keyword evidence="3" id="KW-0547">Nucleotide-binding</keyword>
<dbReference type="PROSITE" id="PS51481">
    <property type="entry name" value="DHAK"/>
    <property type="match status" value="2"/>
</dbReference>